<dbReference type="EMBL" id="BLXY01000013">
    <property type="protein sequence ID" value="GFO65867.1"/>
    <property type="molecule type" value="Genomic_DNA"/>
</dbReference>
<dbReference type="PROSITE" id="PS50943">
    <property type="entry name" value="HTH_CROC1"/>
    <property type="match status" value="1"/>
</dbReference>
<gene>
    <name evidence="2" type="ORF">GMPD_37860</name>
</gene>
<comment type="caution">
    <text evidence="2">The sequence shown here is derived from an EMBL/GenBank/DDBJ whole genome shotgun (WGS) entry which is preliminary data.</text>
</comment>
<sequence>MISRIEQGRHALRVDTLFKLLSALDCELLLQTKADWRTDNRNPDVW</sequence>
<dbReference type="Proteomes" id="UP000568888">
    <property type="component" value="Unassembled WGS sequence"/>
</dbReference>
<dbReference type="CDD" id="cd00093">
    <property type="entry name" value="HTH_XRE"/>
    <property type="match status" value="1"/>
</dbReference>
<evidence type="ECO:0000313" key="3">
    <source>
        <dbReference type="Proteomes" id="UP000568888"/>
    </source>
</evidence>
<reference evidence="3" key="1">
    <citation type="submission" date="2020-06" db="EMBL/GenBank/DDBJ databases">
        <title>Draft genomic sequecing of Geomonas sp. Red736.</title>
        <authorList>
            <person name="Itoh H."/>
            <person name="Xu Z.X."/>
            <person name="Ushijima N."/>
            <person name="Masuda Y."/>
            <person name="Shiratori Y."/>
            <person name="Senoo K."/>
        </authorList>
    </citation>
    <scope>NUCLEOTIDE SEQUENCE [LARGE SCALE GENOMIC DNA]</scope>
    <source>
        <strain evidence="3">Red736</strain>
    </source>
</reference>
<dbReference type="GO" id="GO:0003677">
    <property type="term" value="F:DNA binding"/>
    <property type="evidence" value="ECO:0007669"/>
    <property type="project" value="InterPro"/>
</dbReference>
<dbReference type="InterPro" id="IPR001387">
    <property type="entry name" value="Cro/C1-type_HTH"/>
</dbReference>
<accession>A0A6V8N1T7</accession>
<proteinExistence type="predicted"/>
<dbReference type="SUPFAM" id="SSF47413">
    <property type="entry name" value="lambda repressor-like DNA-binding domains"/>
    <property type="match status" value="1"/>
</dbReference>
<dbReference type="AlphaFoldDB" id="A0A6V8N1T7"/>
<organism evidence="2 3">
    <name type="scientific">Geomonas paludis</name>
    <dbReference type="NCBI Taxonomy" id="2740185"/>
    <lineage>
        <taxon>Bacteria</taxon>
        <taxon>Pseudomonadati</taxon>
        <taxon>Thermodesulfobacteriota</taxon>
        <taxon>Desulfuromonadia</taxon>
        <taxon>Geobacterales</taxon>
        <taxon>Geobacteraceae</taxon>
        <taxon>Geomonas</taxon>
    </lineage>
</organism>
<evidence type="ECO:0000313" key="2">
    <source>
        <dbReference type="EMBL" id="GFO65867.1"/>
    </source>
</evidence>
<name>A0A6V8N1T7_9BACT</name>
<protein>
    <recommendedName>
        <fullName evidence="1">HTH cro/C1-type domain-containing protein</fullName>
    </recommendedName>
</protein>
<dbReference type="Pfam" id="PF01381">
    <property type="entry name" value="HTH_3"/>
    <property type="match status" value="1"/>
</dbReference>
<feature type="domain" description="HTH cro/C1-type" evidence="1">
    <location>
        <begin position="1"/>
        <end position="31"/>
    </location>
</feature>
<evidence type="ECO:0000259" key="1">
    <source>
        <dbReference type="PROSITE" id="PS50943"/>
    </source>
</evidence>
<dbReference type="Gene3D" id="1.10.260.40">
    <property type="entry name" value="lambda repressor-like DNA-binding domains"/>
    <property type="match status" value="1"/>
</dbReference>
<dbReference type="InterPro" id="IPR010982">
    <property type="entry name" value="Lambda_DNA-bd_dom_sf"/>
</dbReference>